<protein>
    <submittedName>
        <fullName evidence="1">Uncharacterized protein</fullName>
    </submittedName>
</protein>
<proteinExistence type="predicted"/>
<reference evidence="1" key="2">
    <citation type="submission" date="2025-09" db="UniProtKB">
        <authorList>
            <consortium name="Ensembl"/>
        </authorList>
    </citation>
    <scope>IDENTIFICATION</scope>
</reference>
<organism evidence="1 2">
    <name type="scientific">Catagonus wagneri</name>
    <name type="common">Chacoan peccary</name>
    <dbReference type="NCBI Taxonomy" id="51154"/>
    <lineage>
        <taxon>Eukaryota</taxon>
        <taxon>Metazoa</taxon>
        <taxon>Chordata</taxon>
        <taxon>Craniata</taxon>
        <taxon>Vertebrata</taxon>
        <taxon>Euteleostomi</taxon>
        <taxon>Mammalia</taxon>
        <taxon>Eutheria</taxon>
        <taxon>Laurasiatheria</taxon>
        <taxon>Artiodactyla</taxon>
        <taxon>Suina</taxon>
        <taxon>Tayassuidae</taxon>
        <taxon>Catagonus</taxon>
    </lineage>
</organism>
<dbReference type="AlphaFoldDB" id="A0A8C3VKR3"/>
<evidence type="ECO:0000313" key="2">
    <source>
        <dbReference type="Proteomes" id="UP000694540"/>
    </source>
</evidence>
<dbReference type="Ensembl" id="ENSCWAT00000000034.1">
    <property type="protein sequence ID" value="ENSCWAP00000000023.1"/>
    <property type="gene ID" value="ENSCWAG00000000035.1"/>
</dbReference>
<name>A0A8C3VKR3_9CETA</name>
<accession>A0A8C3VKR3</accession>
<dbReference type="Proteomes" id="UP000694540">
    <property type="component" value="Unplaced"/>
</dbReference>
<reference evidence="1" key="1">
    <citation type="submission" date="2025-08" db="UniProtKB">
        <authorList>
            <consortium name="Ensembl"/>
        </authorList>
    </citation>
    <scope>IDENTIFICATION</scope>
</reference>
<evidence type="ECO:0000313" key="1">
    <source>
        <dbReference type="Ensembl" id="ENSCWAP00000000023.1"/>
    </source>
</evidence>
<keyword evidence="2" id="KW-1185">Reference proteome</keyword>
<sequence length="96" mass="11349">MTNVRNQDCSGMTCLRYCKSSLEIHPQEILYGWQWLPVDLLHNTGVCYVIFFFFCKSFRTHLKLNSFLHEKYKCMCKFTNLDSLRMNVDVNPVISS</sequence>